<comment type="subunit">
    <text evidence="8">Interacts with GLRX3; forms a heterotrimeric complex composed by two BOLA2 molecules and one GLRX3 molecule; linked by [2Fe-2S] clusters.</text>
</comment>
<dbReference type="PANTHER" id="PTHR12735">
    <property type="entry name" value="BOLA-LIKE PROTEIN-RELATED"/>
    <property type="match status" value="1"/>
</dbReference>
<dbReference type="Proteomes" id="UP000001073">
    <property type="component" value="Unplaced"/>
</dbReference>
<dbReference type="GO" id="GO:0006879">
    <property type="term" value="P:intracellular iron ion homeostasis"/>
    <property type="evidence" value="ECO:0007669"/>
    <property type="project" value="InterPro"/>
</dbReference>
<evidence type="ECO:0000256" key="1">
    <source>
        <dbReference type="ARBA" id="ARBA00004123"/>
    </source>
</evidence>
<keyword evidence="5" id="KW-0007">Acetylation</keyword>
<evidence type="ECO:0000313" key="11">
    <source>
        <dbReference type="Ensembl" id="ENSNLEP00000032304.1"/>
    </source>
</evidence>
<evidence type="ECO:0000256" key="2">
    <source>
        <dbReference type="ARBA" id="ARBA00004496"/>
    </source>
</evidence>
<dbReference type="GeneID" id="100584261"/>
<dbReference type="FunFam" id="3.10.20.90:FF:000308">
    <property type="entry name" value="bolA-like protein 2"/>
    <property type="match status" value="1"/>
</dbReference>
<evidence type="ECO:0000256" key="7">
    <source>
        <dbReference type="ARBA" id="ARBA00059567"/>
    </source>
</evidence>
<dbReference type="GO" id="GO:0051604">
    <property type="term" value="P:protein maturation"/>
    <property type="evidence" value="ECO:0007669"/>
    <property type="project" value="InterPro"/>
</dbReference>
<dbReference type="Pfam" id="PF01722">
    <property type="entry name" value="BolA"/>
    <property type="match status" value="1"/>
</dbReference>
<proteinExistence type="inferred from homology"/>
<comment type="subcellular location">
    <subcellularLocation>
        <location evidence="2">Cytoplasm</location>
    </subcellularLocation>
    <subcellularLocation>
        <location evidence="1">Nucleus</location>
    </subcellularLocation>
</comment>
<dbReference type="GeneTree" id="ENSGT00510000047760"/>
<dbReference type="InterPro" id="IPR045115">
    <property type="entry name" value="BOL2"/>
</dbReference>
<protein>
    <recommendedName>
        <fullName evidence="9">BolA-like protein 2</fullName>
    </recommendedName>
</protein>
<keyword evidence="12" id="KW-1185">Reference proteome</keyword>
<dbReference type="GO" id="GO:0005634">
    <property type="term" value="C:nucleus"/>
    <property type="evidence" value="ECO:0007669"/>
    <property type="project" value="UniProtKB-SubCell"/>
</dbReference>
<dbReference type="InterPro" id="IPR002634">
    <property type="entry name" value="BolA"/>
</dbReference>
<accession>A0A2I3GLW4</accession>
<name>A0A2I3GLW4_NOMLE</name>
<dbReference type="FunCoup" id="A0A2I3GLW4">
    <property type="interactions" value="458"/>
</dbReference>
<dbReference type="GO" id="GO:0005829">
    <property type="term" value="C:cytosol"/>
    <property type="evidence" value="ECO:0007669"/>
    <property type="project" value="TreeGrafter"/>
</dbReference>
<evidence type="ECO:0000256" key="6">
    <source>
        <dbReference type="ARBA" id="ARBA00023242"/>
    </source>
</evidence>
<dbReference type="Gene3D" id="3.10.20.90">
    <property type="entry name" value="Phosphatidylinositol 3-kinase Catalytic Subunit, Chain A, domain 1"/>
    <property type="match status" value="1"/>
</dbReference>
<reference evidence="11" key="2">
    <citation type="submission" date="2025-08" db="UniProtKB">
        <authorList>
            <consortium name="Ensembl"/>
        </authorList>
    </citation>
    <scope>IDENTIFICATION</scope>
</reference>
<comment type="similarity">
    <text evidence="3 10">Belongs to the BolA/IbaG family.</text>
</comment>
<comment type="function">
    <text evidence="7">Acts as a cytosolic iron-sulfur (Fe-S) cluster assembly factor that facilitates [2Fe-2S] cluster insertion into a subset of cytosolic proteins. Acts together with the monothiol glutaredoxin GLRX3.</text>
</comment>
<keyword evidence="6" id="KW-0539">Nucleus</keyword>
<dbReference type="RefSeq" id="XP_012359635.1">
    <property type="nucleotide sequence ID" value="XM_012504181.2"/>
</dbReference>
<dbReference type="SUPFAM" id="SSF82657">
    <property type="entry name" value="BolA-like"/>
    <property type="match status" value="1"/>
</dbReference>
<dbReference type="KEGG" id="nle:100584261"/>
<dbReference type="InParanoid" id="A0A2I3GLW4"/>
<sequence length="152" mass="17027">MASAKSLDRWKARLLEGGSTALTYALVRAEVSFPAEVAPVRQQSSVAGVRAGIVSPLGCRPSWTTAMELSAEYLREKLQRDLEAEHVEVEDTTLNRCACSFRVLVVSAKFEGKPLLQRHRLVNACLAEELPHIHAFEQKTLTPEQWARERQK</sequence>
<dbReference type="GO" id="GO:0051537">
    <property type="term" value="F:2 iron, 2 sulfur cluster binding"/>
    <property type="evidence" value="ECO:0007669"/>
    <property type="project" value="InterPro"/>
</dbReference>
<dbReference type="CTD" id="654483"/>
<reference evidence="11" key="3">
    <citation type="submission" date="2025-09" db="UniProtKB">
        <authorList>
            <consortium name="Ensembl"/>
        </authorList>
    </citation>
    <scope>IDENTIFICATION</scope>
</reference>
<dbReference type="STRING" id="61853.ENSNLEP00000032304"/>
<dbReference type="InterPro" id="IPR036065">
    <property type="entry name" value="BolA-like_sf"/>
</dbReference>
<evidence type="ECO:0000256" key="4">
    <source>
        <dbReference type="ARBA" id="ARBA00022490"/>
    </source>
</evidence>
<organism evidence="11 12">
    <name type="scientific">Nomascus leucogenys</name>
    <name type="common">Northern white-cheeked gibbon</name>
    <name type="synonym">Hylobates leucogenys</name>
    <dbReference type="NCBI Taxonomy" id="61853"/>
    <lineage>
        <taxon>Eukaryota</taxon>
        <taxon>Metazoa</taxon>
        <taxon>Chordata</taxon>
        <taxon>Craniata</taxon>
        <taxon>Vertebrata</taxon>
        <taxon>Euteleostomi</taxon>
        <taxon>Mammalia</taxon>
        <taxon>Eutheria</taxon>
        <taxon>Euarchontoglires</taxon>
        <taxon>Primates</taxon>
        <taxon>Haplorrhini</taxon>
        <taxon>Catarrhini</taxon>
        <taxon>Hylobatidae</taxon>
        <taxon>Nomascus</taxon>
    </lineage>
</organism>
<keyword evidence="4" id="KW-0963">Cytoplasm</keyword>
<dbReference type="PANTHER" id="PTHR12735:SF27">
    <property type="entry name" value="BOLA-LIKE PROTEIN 2"/>
    <property type="match status" value="1"/>
</dbReference>
<dbReference type="AlphaFoldDB" id="A0A2I3GLW4"/>
<evidence type="ECO:0000313" key="12">
    <source>
        <dbReference type="Proteomes" id="UP000001073"/>
    </source>
</evidence>
<dbReference type="OMA" id="WAATMEL"/>
<dbReference type="OrthoDB" id="4983at2759"/>
<evidence type="ECO:0000256" key="3">
    <source>
        <dbReference type="ARBA" id="ARBA00005578"/>
    </source>
</evidence>
<gene>
    <name evidence="11" type="primary">BOLA2B</name>
</gene>
<reference evidence="11" key="1">
    <citation type="submission" date="2012-10" db="EMBL/GenBank/DDBJ databases">
        <authorList>
            <consortium name="Gibbon Genome Sequencing Consortium"/>
        </authorList>
    </citation>
    <scope>NUCLEOTIDE SEQUENCE [LARGE SCALE GENOMIC DNA]</scope>
</reference>
<evidence type="ECO:0000256" key="10">
    <source>
        <dbReference type="RuleBase" id="RU003860"/>
    </source>
</evidence>
<dbReference type="Ensembl" id="ENSNLET00000050408.1">
    <property type="protein sequence ID" value="ENSNLEP00000032304.1"/>
    <property type="gene ID" value="ENSNLEG00000031140.1"/>
</dbReference>
<evidence type="ECO:0000256" key="8">
    <source>
        <dbReference type="ARBA" id="ARBA00065507"/>
    </source>
</evidence>
<evidence type="ECO:0000256" key="9">
    <source>
        <dbReference type="ARBA" id="ARBA00068231"/>
    </source>
</evidence>
<evidence type="ECO:0000256" key="5">
    <source>
        <dbReference type="ARBA" id="ARBA00022990"/>
    </source>
</evidence>